<keyword evidence="2 4" id="KW-0238">DNA-binding</keyword>
<evidence type="ECO:0000256" key="5">
    <source>
        <dbReference type="SAM" id="MobiDB-lite"/>
    </source>
</evidence>
<accession>A0ABV9VR38</accession>
<dbReference type="PROSITE" id="PS50977">
    <property type="entry name" value="HTH_TETR_2"/>
    <property type="match status" value="1"/>
</dbReference>
<evidence type="ECO:0000256" key="3">
    <source>
        <dbReference type="ARBA" id="ARBA00023163"/>
    </source>
</evidence>
<feature type="DNA-binding region" description="H-T-H motif" evidence="4">
    <location>
        <begin position="52"/>
        <end position="71"/>
    </location>
</feature>
<comment type="caution">
    <text evidence="7">The sequence shown here is derived from an EMBL/GenBank/DDBJ whole genome shotgun (WGS) entry which is preliminary data.</text>
</comment>
<organism evidence="7 8">
    <name type="scientific">Dactylosporangium cerinum</name>
    <dbReference type="NCBI Taxonomy" id="1434730"/>
    <lineage>
        <taxon>Bacteria</taxon>
        <taxon>Bacillati</taxon>
        <taxon>Actinomycetota</taxon>
        <taxon>Actinomycetes</taxon>
        <taxon>Micromonosporales</taxon>
        <taxon>Micromonosporaceae</taxon>
        <taxon>Dactylosporangium</taxon>
    </lineage>
</organism>
<evidence type="ECO:0000256" key="1">
    <source>
        <dbReference type="ARBA" id="ARBA00023015"/>
    </source>
</evidence>
<dbReference type="PANTHER" id="PTHR30055">
    <property type="entry name" value="HTH-TYPE TRANSCRIPTIONAL REGULATOR RUTR"/>
    <property type="match status" value="1"/>
</dbReference>
<gene>
    <name evidence="7" type="ORF">ACFPIJ_09630</name>
</gene>
<proteinExistence type="predicted"/>
<dbReference type="Proteomes" id="UP001595912">
    <property type="component" value="Unassembled WGS sequence"/>
</dbReference>
<evidence type="ECO:0000313" key="7">
    <source>
        <dbReference type="EMBL" id="MFC4998090.1"/>
    </source>
</evidence>
<reference evidence="8" key="1">
    <citation type="journal article" date="2019" name="Int. J. Syst. Evol. Microbiol.">
        <title>The Global Catalogue of Microorganisms (GCM) 10K type strain sequencing project: providing services to taxonomists for standard genome sequencing and annotation.</title>
        <authorList>
            <consortium name="The Broad Institute Genomics Platform"/>
            <consortium name="The Broad Institute Genome Sequencing Center for Infectious Disease"/>
            <person name="Wu L."/>
            <person name="Ma J."/>
        </authorList>
    </citation>
    <scope>NUCLEOTIDE SEQUENCE [LARGE SCALE GENOMIC DNA]</scope>
    <source>
        <strain evidence="8">CGMCC 4.7152</strain>
    </source>
</reference>
<evidence type="ECO:0000259" key="6">
    <source>
        <dbReference type="PROSITE" id="PS50977"/>
    </source>
</evidence>
<keyword evidence="3" id="KW-0804">Transcription</keyword>
<keyword evidence="8" id="KW-1185">Reference proteome</keyword>
<keyword evidence="1" id="KW-0805">Transcription regulation</keyword>
<protein>
    <submittedName>
        <fullName evidence="7">TetR/AcrR family transcriptional regulator</fullName>
    </submittedName>
</protein>
<dbReference type="SUPFAM" id="SSF46689">
    <property type="entry name" value="Homeodomain-like"/>
    <property type="match status" value="1"/>
</dbReference>
<dbReference type="Gene3D" id="1.10.357.10">
    <property type="entry name" value="Tetracycline Repressor, domain 2"/>
    <property type="match status" value="1"/>
</dbReference>
<dbReference type="RefSeq" id="WP_380114345.1">
    <property type="nucleotide sequence ID" value="NZ_JBHSIU010000011.1"/>
</dbReference>
<feature type="domain" description="HTH tetR-type" evidence="6">
    <location>
        <begin position="29"/>
        <end position="89"/>
    </location>
</feature>
<dbReference type="InterPro" id="IPR009057">
    <property type="entry name" value="Homeodomain-like_sf"/>
</dbReference>
<evidence type="ECO:0000256" key="4">
    <source>
        <dbReference type="PROSITE-ProRule" id="PRU00335"/>
    </source>
</evidence>
<dbReference type="PRINTS" id="PR00455">
    <property type="entry name" value="HTHTETR"/>
</dbReference>
<dbReference type="Pfam" id="PF00440">
    <property type="entry name" value="TetR_N"/>
    <property type="match status" value="1"/>
</dbReference>
<name>A0ABV9VR38_9ACTN</name>
<dbReference type="InterPro" id="IPR050109">
    <property type="entry name" value="HTH-type_TetR-like_transc_reg"/>
</dbReference>
<dbReference type="EMBL" id="JBHSIU010000011">
    <property type="protein sequence ID" value="MFC4998090.1"/>
    <property type="molecule type" value="Genomic_DNA"/>
</dbReference>
<evidence type="ECO:0000256" key="2">
    <source>
        <dbReference type="ARBA" id="ARBA00023125"/>
    </source>
</evidence>
<evidence type="ECO:0000313" key="8">
    <source>
        <dbReference type="Proteomes" id="UP001595912"/>
    </source>
</evidence>
<feature type="region of interest" description="Disordered" evidence="5">
    <location>
        <begin position="1"/>
        <end position="29"/>
    </location>
</feature>
<dbReference type="PANTHER" id="PTHR30055:SF234">
    <property type="entry name" value="HTH-TYPE TRANSCRIPTIONAL REGULATOR BETI"/>
    <property type="match status" value="1"/>
</dbReference>
<dbReference type="InterPro" id="IPR001647">
    <property type="entry name" value="HTH_TetR"/>
</dbReference>
<sequence length="230" mass="25538">MVDAVNRSKKPDSATGAVPRRATRAEQARATRRRIIAAATEQFVAHGYGATLLDQVAEQSGVAVQTVYFHFKNKRTLLKEALDVAAVGDDEPVPLLERPWLAEIRQEPDPRRVIQLWLANGRTIIQRVAPLMRVVRGATGTDPELAAQWDTSQQQTRTAYAMLVQLIADRGALDPALTVDQARDVAFVLANVETYLQFADACGWTLDQWQDRVTRLMTAALLPKDLLPND</sequence>